<name>A0A1L9VLQ7_ASPGL</name>
<evidence type="ECO:0000313" key="2">
    <source>
        <dbReference type="EMBL" id="OJJ84821.1"/>
    </source>
</evidence>
<dbReference type="EMBL" id="KV878896">
    <property type="protein sequence ID" value="OJJ84821.1"/>
    <property type="molecule type" value="Genomic_DNA"/>
</dbReference>
<protein>
    <submittedName>
        <fullName evidence="2">Uncharacterized protein</fullName>
    </submittedName>
</protein>
<accession>A0A1L9VLQ7</accession>
<dbReference type="Proteomes" id="UP000184300">
    <property type="component" value="Unassembled WGS sequence"/>
</dbReference>
<dbReference type="VEuPathDB" id="FungiDB:ASPGLDRAFT_35279"/>
<dbReference type="AlphaFoldDB" id="A0A1L9VLQ7"/>
<keyword evidence="1" id="KW-0472">Membrane</keyword>
<evidence type="ECO:0000313" key="3">
    <source>
        <dbReference type="Proteomes" id="UP000184300"/>
    </source>
</evidence>
<dbReference type="OrthoDB" id="4269184at2759"/>
<proteinExistence type="predicted"/>
<keyword evidence="3" id="KW-1185">Reference proteome</keyword>
<feature type="transmembrane region" description="Helical" evidence="1">
    <location>
        <begin position="48"/>
        <end position="67"/>
    </location>
</feature>
<keyword evidence="1" id="KW-1133">Transmembrane helix</keyword>
<dbReference type="RefSeq" id="XP_022401519.1">
    <property type="nucleotide sequence ID" value="XM_022544543.1"/>
</dbReference>
<keyword evidence="1" id="KW-0812">Transmembrane</keyword>
<dbReference type="GeneID" id="34460804"/>
<organism evidence="2 3">
    <name type="scientific">Aspergillus glaucus CBS 516.65</name>
    <dbReference type="NCBI Taxonomy" id="1160497"/>
    <lineage>
        <taxon>Eukaryota</taxon>
        <taxon>Fungi</taxon>
        <taxon>Dikarya</taxon>
        <taxon>Ascomycota</taxon>
        <taxon>Pezizomycotina</taxon>
        <taxon>Eurotiomycetes</taxon>
        <taxon>Eurotiomycetidae</taxon>
        <taxon>Eurotiales</taxon>
        <taxon>Aspergillaceae</taxon>
        <taxon>Aspergillus</taxon>
        <taxon>Aspergillus subgen. Aspergillus</taxon>
    </lineage>
</organism>
<gene>
    <name evidence="2" type="ORF">ASPGLDRAFT_35279</name>
</gene>
<sequence length="147" mass="16099">MPHQIFYTRPYTPLREFTTLIITCTAFACVNVYTTIDPGDTLVSFSLHLLNGCLAGSAVAICFYNIVFDPYWTKKRRVGGGCADSEAGGAGVGAGGGGSGSGSGSRGDCVVKVRRPIMGYKYLERRVETEDEVWEDGFRYERAMFRI</sequence>
<evidence type="ECO:0000256" key="1">
    <source>
        <dbReference type="SAM" id="Phobius"/>
    </source>
</evidence>
<reference evidence="3" key="1">
    <citation type="journal article" date="2017" name="Genome Biol.">
        <title>Comparative genomics reveals high biological diversity and specific adaptations in the industrially and medically important fungal genus Aspergillus.</title>
        <authorList>
            <person name="de Vries R.P."/>
            <person name="Riley R."/>
            <person name="Wiebenga A."/>
            <person name="Aguilar-Osorio G."/>
            <person name="Amillis S."/>
            <person name="Uchima C.A."/>
            <person name="Anderluh G."/>
            <person name="Asadollahi M."/>
            <person name="Askin M."/>
            <person name="Barry K."/>
            <person name="Battaglia E."/>
            <person name="Bayram O."/>
            <person name="Benocci T."/>
            <person name="Braus-Stromeyer S.A."/>
            <person name="Caldana C."/>
            <person name="Canovas D."/>
            <person name="Cerqueira G.C."/>
            <person name="Chen F."/>
            <person name="Chen W."/>
            <person name="Choi C."/>
            <person name="Clum A."/>
            <person name="Dos Santos R.A."/>
            <person name="Damasio A.R."/>
            <person name="Diallinas G."/>
            <person name="Emri T."/>
            <person name="Fekete E."/>
            <person name="Flipphi M."/>
            <person name="Freyberg S."/>
            <person name="Gallo A."/>
            <person name="Gournas C."/>
            <person name="Habgood R."/>
            <person name="Hainaut M."/>
            <person name="Harispe M.L."/>
            <person name="Henrissat B."/>
            <person name="Hilden K.S."/>
            <person name="Hope R."/>
            <person name="Hossain A."/>
            <person name="Karabika E."/>
            <person name="Karaffa L."/>
            <person name="Karanyi Z."/>
            <person name="Krasevec N."/>
            <person name="Kuo A."/>
            <person name="Kusch H."/>
            <person name="LaButti K."/>
            <person name="Lagendijk E.L."/>
            <person name="Lapidus A."/>
            <person name="Levasseur A."/>
            <person name="Lindquist E."/>
            <person name="Lipzen A."/>
            <person name="Logrieco A.F."/>
            <person name="MacCabe A."/>
            <person name="Maekelae M.R."/>
            <person name="Malavazi I."/>
            <person name="Melin P."/>
            <person name="Meyer V."/>
            <person name="Mielnichuk N."/>
            <person name="Miskei M."/>
            <person name="Molnar A.P."/>
            <person name="Mule G."/>
            <person name="Ngan C.Y."/>
            <person name="Orejas M."/>
            <person name="Orosz E."/>
            <person name="Ouedraogo J.P."/>
            <person name="Overkamp K.M."/>
            <person name="Park H.-S."/>
            <person name="Perrone G."/>
            <person name="Piumi F."/>
            <person name="Punt P.J."/>
            <person name="Ram A.F."/>
            <person name="Ramon A."/>
            <person name="Rauscher S."/>
            <person name="Record E."/>
            <person name="Riano-Pachon D.M."/>
            <person name="Robert V."/>
            <person name="Roehrig J."/>
            <person name="Ruller R."/>
            <person name="Salamov A."/>
            <person name="Salih N.S."/>
            <person name="Samson R.A."/>
            <person name="Sandor E."/>
            <person name="Sanguinetti M."/>
            <person name="Schuetze T."/>
            <person name="Sepcic K."/>
            <person name="Shelest E."/>
            <person name="Sherlock G."/>
            <person name="Sophianopoulou V."/>
            <person name="Squina F.M."/>
            <person name="Sun H."/>
            <person name="Susca A."/>
            <person name="Todd R.B."/>
            <person name="Tsang A."/>
            <person name="Unkles S.E."/>
            <person name="van de Wiele N."/>
            <person name="van Rossen-Uffink D."/>
            <person name="Oliveira J.V."/>
            <person name="Vesth T.C."/>
            <person name="Visser J."/>
            <person name="Yu J.-H."/>
            <person name="Zhou M."/>
            <person name="Andersen M.R."/>
            <person name="Archer D.B."/>
            <person name="Baker S.E."/>
            <person name="Benoit I."/>
            <person name="Brakhage A.A."/>
            <person name="Braus G.H."/>
            <person name="Fischer R."/>
            <person name="Frisvad J.C."/>
            <person name="Goldman G.H."/>
            <person name="Houbraken J."/>
            <person name="Oakley B."/>
            <person name="Pocsi I."/>
            <person name="Scazzocchio C."/>
            <person name="Seiboth B."/>
            <person name="vanKuyk P.A."/>
            <person name="Wortman J."/>
            <person name="Dyer P.S."/>
            <person name="Grigoriev I.V."/>
        </authorList>
    </citation>
    <scope>NUCLEOTIDE SEQUENCE [LARGE SCALE GENOMIC DNA]</scope>
    <source>
        <strain evidence="3">CBS 516.65</strain>
    </source>
</reference>
<feature type="transmembrane region" description="Helical" evidence="1">
    <location>
        <begin position="17"/>
        <end position="36"/>
    </location>
</feature>